<reference evidence="1" key="2">
    <citation type="journal article" date="2022" name="New Phytol.">
        <title>Evolutionary transition to the ectomycorrhizal habit in the genomes of a hyperdiverse lineage of mushroom-forming fungi.</title>
        <authorList>
            <person name="Looney B."/>
            <person name="Miyauchi S."/>
            <person name="Morin E."/>
            <person name="Drula E."/>
            <person name="Courty P.E."/>
            <person name="Kohler A."/>
            <person name="Kuo A."/>
            <person name="LaButti K."/>
            <person name="Pangilinan J."/>
            <person name="Lipzen A."/>
            <person name="Riley R."/>
            <person name="Andreopoulos W."/>
            <person name="He G."/>
            <person name="Johnson J."/>
            <person name="Nolan M."/>
            <person name="Tritt A."/>
            <person name="Barry K.W."/>
            <person name="Grigoriev I.V."/>
            <person name="Nagy L.G."/>
            <person name="Hibbett D."/>
            <person name="Henrissat B."/>
            <person name="Matheny P.B."/>
            <person name="Labbe J."/>
            <person name="Martin F.M."/>
        </authorList>
    </citation>
    <scope>NUCLEOTIDE SEQUENCE</scope>
    <source>
        <strain evidence="1">FP105234-sp</strain>
    </source>
</reference>
<organism evidence="1 2">
    <name type="scientific">Auriscalpium vulgare</name>
    <dbReference type="NCBI Taxonomy" id="40419"/>
    <lineage>
        <taxon>Eukaryota</taxon>
        <taxon>Fungi</taxon>
        <taxon>Dikarya</taxon>
        <taxon>Basidiomycota</taxon>
        <taxon>Agaricomycotina</taxon>
        <taxon>Agaricomycetes</taxon>
        <taxon>Russulales</taxon>
        <taxon>Auriscalpiaceae</taxon>
        <taxon>Auriscalpium</taxon>
    </lineage>
</organism>
<evidence type="ECO:0000313" key="1">
    <source>
        <dbReference type="EMBL" id="KAI0041708.1"/>
    </source>
</evidence>
<name>A0ACB8RDM9_9AGAM</name>
<evidence type="ECO:0000313" key="2">
    <source>
        <dbReference type="Proteomes" id="UP000814033"/>
    </source>
</evidence>
<proteinExistence type="predicted"/>
<reference evidence="1" key="1">
    <citation type="submission" date="2021-02" db="EMBL/GenBank/DDBJ databases">
        <authorList>
            <consortium name="DOE Joint Genome Institute"/>
            <person name="Ahrendt S."/>
            <person name="Looney B.P."/>
            <person name="Miyauchi S."/>
            <person name="Morin E."/>
            <person name="Drula E."/>
            <person name="Courty P.E."/>
            <person name="Chicoki N."/>
            <person name="Fauchery L."/>
            <person name="Kohler A."/>
            <person name="Kuo A."/>
            <person name="Labutti K."/>
            <person name="Pangilinan J."/>
            <person name="Lipzen A."/>
            <person name="Riley R."/>
            <person name="Andreopoulos W."/>
            <person name="He G."/>
            <person name="Johnson J."/>
            <person name="Barry K.W."/>
            <person name="Grigoriev I.V."/>
            <person name="Nagy L."/>
            <person name="Hibbett D."/>
            <person name="Henrissat B."/>
            <person name="Matheny P.B."/>
            <person name="Labbe J."/>
            <person name="Martin F."/>
        </authorList>
    </citation>
    <scope>NUCLEOTIDE SEQUENCE</scope>
    <source>
        <strain evidence="1">FP105234-sp</strain>
    </source>
</reference>
<comment type="caution">
    <text evidence="1">The sequence shown here is derived from an EMBL/GenBank/DDBJ whole genome shotgun (WGS) entry which is preliminary data.</text>
</comment>
<gene>
    <name evidence="1" type="ORF">FA95DRAFT_668373</name>
</gene>
<keyword evidence="2" id="KW-1185">Reference proteome</keyword>
<protein>
    <submittedName>
        <fullName evidence="1">Uncharacterized protein</fullName>
    </submittedName>
</protein>
<accession>A0ACB8RDM9</accession>
<sequence length="140" mass="15762">MLSLLKRLSLTTLECLERPALHFWVRHLSPFLSLTLALACGRAAGPTVEPRKCVISSRSGLIIVITLEPVRRQLSPPYTPWAMEKSKKETNVESGRGTTERRVISEACASARIRCCFSRWVLASLVVIRFVHTRAETEQD</sequence>
<dbReference type="EMBL" id="MU276107">
    <property type="protein sequence ID" value="KAI0041708.1"/>
    <property type="molecule type" value="Genomic_DNA"/>
</dbReference>
<dbReference type="Proteomes" id="UP000814033">
    <property type="component" value="Unassembled WGS sequence"/>
</dbReference>